<evidence type="ECO:0000313" key="2">
    <source>
        <dbReference type="Proteomes" id="UP000298138"/>
    </source>
</evidence>
<gene>
    <name evidence="1" type="ORF">EX30DRAFT_243635</name>
</gene>
<dbReference type="Proteomes" id="UP000298138">
    <property type="component" value="Unassembled WGS sequence"/>
</dbReference>
<keyword evidence="2" id="KW-1185">Reference proteome</keyword>
<sequence length="161" mass="17705">MATEETPAVLASSPLIHLNRHLPLRRLCSTPTDHRRNYLFISFPRTSTFSFIVHINIVHLLVRYRPHGAAANDQKTQPQPTGTASTRVKESKMRRIGPRGCVRFVSGILPFSIPPGRPPVVSSLYITNNLRGWCGLGGGPHPIEDASCRCCAWARAVGASL</sequence>
<reference evidence="1 2" key="1">
    <citation type="submission" date="2019-04" db="EMBL/GenBank/DDBJ databases">
        <title>Comparative genomics and transcriptomics to analyze fruiting body development in filamentous ascomycetes.</title>
        <authorList>
            <consortium name="DOE Joint Genome Institute"/>
            <person name="Lutkenhaus R."/>
            <person name="Traeger S."/>
            <person name="Breuer J."/>
            <person name="Kuo A."/>
            <person name="Lipzen A."/>
            <person name="Pangilinan J."/>
            <person name="Dilworth D."/>
            <person name="Sandor L."/>
            <person name="Poggeler S."/>
            <person name="Barry K."/>
            <person name="Grigoriev I.V."/>
            <person name="Nowrousian M."/>
        </authorList>
    </citation>
    <scope>NUCLEOTIDE SEQUENCE [LARGE SCALE GENOMIC DNA]</scope>
    <source>
        <strain evidence="1 2">CBS 389.68</strain>
    </source>
</reference>
<dbReference type="InParanoid" id="A0A4S2MQ20"/>
<dbReference type="AlphaFoldDB" id="A0A4S2MQ20"/>
<evidence type="ECO:0000313" key="1">
    <source>
        <dbReference type="EMBL" id="TGZ76608.1"/>
    </source>
</evidence>
<organism evidence="1 2">
    <name type="scientific">Ascodesmis nigricans</name>
    <dbReference type="NCBI Taxonomy" id="341454"/>
    <lineage>
        <taxon>Eukaryota</taxon>
        <taxon>Fungi</taxon>
        <taxon>Dikarya</taxon>
        <taxon>Ascomycota</taxon>
        <taxon>Pezizomycotina</taxon>
        <taxon>Pezizomycetes</taxon>
        <taxon>Pezizales</taxon>
        <taxon>Ascodesmidaceae</taxon>
        <taxon>Ascodesmis</taxon>
    </lineage>
</organism>
<proteinExistence type="predicted"/>
<name>A0A4S2MQ20_9PEZI</name>
<accession>A0A4S2MQ20</accession>
<protein>
    <submittedName>
        <fullName evidence="1">Uncharacterized protein</fullName>
    </submittedName>
</protein>
<dbReference type="EMBL" id="ML220172">
    <property type="protein sequence ID" value="TGZ76608.1"/>
    <property type="molecule type" value="Genomic_DNA"/>
</dbReference>